<dbReference type="EMBL" id="CP020472">
    <property type="protein sequence ID" value="ARD21848.1"/>
    <property type="molecule type" value="Genomic_DNA"/>
</dbReference>
<dbReference type="InterPro" id="IPR051610">
    <property type="entry name" value="GPI/OXD"/>
</dbReference>
<dbReference type="Gene3D" id="2.60.120.10">
    <property type="entry name" value="Jelly Rolls"/>
    <property type="match status" value="1"/>
</dbReference>
<keyword evidence="1" id="KW-0479">Metal-binding</keyword>
<evidence type="ECO:0000313" key="4">
    <source>
        <dbReference type="Proteomes" id="UP000191820"/>
    </source>
</evidence>
<evidence type="ECO:0000313" key="3">
    <source>
        <dbReference type="EMBL" id="ARD21848.1"/>
    </source>
</evidence>
<accession>A0ABM6JJS7</accession>
<name>A0ABM6JJS7_9GAMM</name>
<keyword evidence="4" id="KW-1185">Reference proteome</keyword>
<evidence type="ECO:0000259" key="2">
    <source>
        <dbReference type="Pfam" id="PF07883"/>
    </source>
</evidence>
<dbReference type="Proteomes" id="UP000191820">
    <property type="component" value="Chromosome"/>
</dbReference>
<protein>
    <submittedName>
        <fullName evidence="3">Cupin</fullName>
    </submittedName>
</protein>
<sequence length="114" mass="12673">MSVISQQSAEHYIWGNNCDGWHLVKSKQLSVIQERVPPGSFESRHFHQKSEQFFFVLSGIATIEVEGEVLTVNPLQGVHVGAGKAHQLSNQHNRELVFTVTSTPPSHGDKIEQG</sequence>
<reference evidence="3 4" key="1">
    <citation type="submission" date="2017-03" db="EMBL/GenBank/DDBJ databases">
        <title>Genome sequencing of Shewanella japonica KCTC 22435.</title>
        <authorList>
            <person name="Kim K.M."/>
        </authorList>
    </citation>
    <scope>NUCLEOTIDE SEQUENCE [LARGE SCALE GENOMIC DNA]</scope>
    <source>
        <strain evidence="3 4">KCTC 22435</strain>
    </source>
</reference>
<dbReference type="InterPro" id="IPR011051">
    <property type="entry name" value="RmlC_Cupin_sf"/>
</dbReference>
<proteinExistence type="predicted"/>
<evidence type="ECO:0000256" key="1">
    <source>
        <dbReference type="ARBA" id="ARBA00022723"/>
    </source>
</evidence>
<dbReference type="SUPFAM" id="SSF51182">
    <property type="entry name" value="RmlC-like cupins"/>
    <property type="match status" value="1"/>
</dbReference>
<dbReference type="PANTHER" id="PTHR35848:SF9">
    <property type="entry name" value="SLL1358 PROTEIN"/>
    <property type="match status" value="1"/>
</dbReference>
<feature type="domain" description="Cupin type-2" evidence="2">
    <location>
        <begin position="34"/>
        <end position="100"/>
    </location>
</feature>
<organism evidence="3 4">
    <name type="scientific">Shewanella japonica</name>
    <dbReference type="NCBI Taxonomy" id="93973"/>
    <lineage>
        <taxon>Bacteria</taxon>
        <taxon>Pseudomonadati</taxon>
        <taxon>Pseudomonadota</taxon>
        <taxon>Gammaproteobacteria</taxon>
        <taxon>Alteromonadales</taxon>
        <taxon>Shewanellaceae</taxon>
        <taxon>Shewanella</taxon>
    </lineage>
</organism>
<dbReference type="PANTHER" id="PTHR35848">
    <property type="entry name" value="OXALATE-BINDING PROTEIN"/>
    <property type="match status" value="1"/>
</dbReference>
<dbReference type="Pfam" id="PF07883">
    <property type="entry name" value="Cupin_2"/>
    <property type="match status" value="1"/>
</dbReference>
<gene>
    <name evidence="3" type="ORF">SJ2017_1529</name>
</gene>
<dbReference type="RefSeq" id="WP_080915402.1">
    <property type="nucleotide sequence ID" value="NZ_CP020472.1"/>
</dbReference>
<dbReference type="InterPro" id="IPR014710">
    <property type="entry name" value="RmlC-like_jellyroll"/>
</dbReference>
<dbReference type="InterPro" id="IPR013096">
    <property type="entry name" value="Cupin_2"/>
</dbReference>